<sequence>MKLGIWIFFNVMLPAICGAGLVILCLTLKVNGL</sequence>
<proteinExistence type="predicted"/>
<keyword evidence="1" id="KW-1133">Transmembrane helix</keyword>
<evidence type="ECO:0000256" key="1">
    <source>
        <dbReference type="SAM" id="Phobius"/>
    </source>
</evidence>
<keyword evidence="1" id="KW-0812">Transmembrane</keyword>
<feature type="transmembrane region" description="Helical" evidence="1">
    <location>
        <begin position="6"/>
        <end position="28"/>
    </location>
</feature>
<name>A0AA36PGR3_YERMO</name>
<organism evidence="2 3">
    <name type="scientific">Yersinia mollaretii</name>
    <dbReference type="NCBI Taxonomy" id="33060"/>
    <lineage>
        <taxon>Bacteria</taxon>
        <taxon>Pseudomonadati</taxon>
        <taxon>Pseudomonadota</taxon>
        <taxon>Gammaproteobacteria</taxon>
        <taxon>Enterobacterales</taxon>
        <taxon>Yersiniaceae</taxon>
        <taxon>Yersinia</taxon>
    </lineage>
</organism>
<accession>A0AA36PGR3</accession>
<keyword evidence="1" id="KW-0472">Membrane</keyword>
<reference evidence="2 3" key="1">
    <citation type="submission" date="2015-03" db="EMBL/GenBank/DDBJ databases">
        <authorList>
            <consortium name="Pathogen Informatics"/>
            <person name="Murphy D."/>
        </authorList>
    </citation>
    <scope>NUCLEOTIDE SEQUENCE [LARGE SCALE GENOMIC DNA]</scope>
    <source>
        <strain evidence="2 3">FE82747</strain>
    </source>
</reference>
<evidence type="ECO:0000313" key="3">
    <source>
        <dbReference type="Proteomes" id="UP000040841"/>
    </source>
</evidence>
<dbReference type="AlphaFoldDB" id="A0AA36PGR3"/>
<comment type="caution">
    <text evidence="2">The sequence shown here is derived from an EMBL/GenBank/DDBJ whole genome shotgun (WGS) entry which is preliminary data.</text>
</comment>
<protein>
    <submittedName>
        <fullName evidence="2">Uncharacterized protein</fullName>
    </submittedName>
</protein>
<gene>
    <name evidence="2" type="ORF">ERS008502_03962</name>
</gene>
<dbReference type="EMBL" id="CQBM01000017">
    <property type="protein sequence ID" value="CNI68037.1"/>
    <property type="molecule type" value="Genomic_DNA"/>
</dbReference>
<dbReference type="Proteomes" id="UP000040841">
    <property type="component" value="Unassembled WGS sequence"/>
</dbReference>
<evidence type="ECO:0000313" key="2">
    <source>
        <dbReference type="EMBL" id="CNI68037.1"/>
    </source>
</evidence>